<name>E0UHY0_GLOV7</name>
<dbReference type="Gene3D" id="1.25.40.10">
    <property type="entry name" value="Tetratricopeptide repeat domain"/>
    <property type="match status" value="1"/>
</dbReference>
<dbReference type="SUPFAM" id="SSF48452">
    <property type="entry name" value="TPR-like"/>
    <property type="match status" value="1"/>
</dbReference>
<keyword evidence="4" id="KW-1185">Reference proteome</keyword>
<organism evidence="3 4">
    <name type="scientific">Gloeothece verrucosa (strain PCC 7822)</name>
    <name type="common">Cyanothece sp. (strain PCC 7822)</name>
    <dbReference type="NCBI Taxonomy" id="497965"/>
    <lineage>
        <taxon>Bacteria</taxon>
        <taxon>Bacillati</taxon>
        <taxon>Cyanobacteriota</taxon>
        <taxon>Cyanophyceae</taxon>
        <taxon>Oscillatoriophycideae</taxon>
        <taxon>Chroococcales</taxon>
        <taxon>Aphanothecaceae</taxon>
        <taxon>Gloeothece</taxon>
        <taxon>Gloeothece verrucosa</taxon>
    </lineage>
</organism>
<dbReference type="EMBL" id="CP002198">
    <property type="protein sequence ID" value="ADN14510.1"/>
    <property type="molecule type" value="Genomic_DNA"/>
</dbReference>
<feature type="region of interest" description="Disordered" evidence="1">
    <location>
        <begin position="230"/>
        <end position="271"/>
    </location>
</feature>
<dbReference type="OrthoDB" id="427425at2"/>
<evidence type="ECO:0000256" key="1">
    <source>
        <dbReference type="SAM" id="MobiDB-lite"/>
    </source>
</evidence>
<dbReference type="InterPro" id="IPR011990">
    <property type="entry name" value="TPR-like_helical_dom_sf"/>
</dbReference>
<evidence type="ECO:0000256" key="2">
    <source>
        <dbReference type="SAM" id="Phobius"/>
    </source>
</evidence>
<protein>
    <submittedName>
        <fullName evidence="3">Uncharacterized protein</fullName>
    </submittedName>
</protein>
<dbReference type="Proteomes" id="UP000008206">
    <property type="component" value="Chromosome"/>
</dbReference>
<dbReference type="HOGENOM" id="CLU_1132137_0_0_3"/>
<dbReference type="RefSeq" id="WP_013322615.1">
    <property type="nucleotide sequence ID" value="NC_014501.1"/>
</dbReference>
<evidence type="ECO:0000313" key="4">
    <source>
        <dbReference type="Proteomes" id="UP000008206"/>
    </source>
</evidence>
<dbReference type="STRING" id="497965.Cyan7822_2538"/>
<dbReference type="Pfam" id="PF13432">
    <property type="entry name" value="TPR_16"/>
    <property type="match status" value="1"/>
</dbReference>
<sequence>MLEKLKSKVFLRIFAIVSGLALVSFMVFPMLDMFKGNKSSTQTTSKVSGQAQQLKQIAQGYEEVLKREPNNVSALQGLAEARLGLQDFPGAIEPVKKLHTIDPANLQYIGVLTQLYQKINDISGAAELQPKVEKLAQSDPKNPQYLIILTQLYRQTNNVSGSKNLEKQVEKLAQSDPENPQYLQILAQLHLQTNDLPGALEVMKKLQKFYPDDEKLKLAISQIQQATAQKNQPLPVPVPSSSPQSNPVIPAPLPGESPQNNPLIPNQNNQN</sequence>
<keyword evidence="2" id="KW-1133">Transmembrane helix</keyword>
<dbReference type="KEGG" id="cyj:Cyan7822_2538"/>
<reference evidence="4" key="1">
    <citation type="journal article" date="2011" name="MBio">
        <title>Novel metabolic attributes of the genus Cyanothece, comprising a group of unicellular nitrogen-fixing Cyanobacteria.</title>
        <authorList>
            <person name="Bandyopadhyay A."/>
            <person name="Elvitigala T."/>
            <person name="Welsh E."/>
            <person name="Stockel J."/>
            <person name="Liberton M."/>
            <person name="Min H."/>
            <person name="Sherman L.A."/>
            <person name="Pakrasi H.B."/>
        </authorList>
    </citation>
    <scope>NUCLEOTIDE SEQUENCE [LARGE SCALE GENOMIC DNA]</scope>
    <source>
        <strain evidence="4">PCC 7822</strain>
    </source>
</reference>
<keyword evidence="2" id="KW-0812">Transmembrane</keyword>
<accession>E0UHY0</accession>
<proteinExistence type="predicted"/>
<gene>
    <name evidence="3" type="ordered locus">Cyan7822_2538</name>
</gene>
<dbReference type="eggNOG" id="COG0457">
    <property type="taxonomic scope" value="Bacteria"/>
</dbReference>
<feature type="transmembrane region" description="Helical" evidence="2">
    <location>
        <begin position="9"/>
        <end position="31"/>
    </location>
</feature>
<feature type="compositionally biased region" description="Low complexity" evidence="1">
    <location>
        <begin position="258"/>
        <end position="271"/>
    </location>
</feature>
<dbReference type="AlphaFoldDB" id="E0UHY0"/>
<evidence type="ECO:0000313" key="3">
    <source>
        <dbReference type="EMBL" id="ADN14510.1"/>
    </source>
</evidence>
<keyword evidence="2" id="KW-0472">Membrane</keyword>